<feature type="repeat" description="PPR" evidence="3">
    <location>
        <begin position="300"/>
        <end position="330"/>
    </location>
</feature>
<dbReference type="Pfam" id="PF20431">
    <property type="entry name" value="E_motif"/>
    <property type="match status" value="1"/>
</dbReference>
<feature type="repeat" description="PPR" evidence="3">
    <location>
        <begin position="401"/>
        <end position="431"/>
    </location>
</feature>
<feature type="repeat" description="PPR" evidence="3">
    <location>
        <begin position="331"/>
        <end position="365"/>
    </location>
</feature>
<dbReference type="Gene3D" id="1.25.40.10">
    <property type="entry name" value="Tetratricopeptide repeat domain"/>
    <property type="match status" value="5"/>
</dbReference>
<dbReference type="FunFam" id="1.25.40.10:FF:000348">
    <property type="entry name" value="Pentatricopeptide repeat-containing protein chloroplastic"/>
    <property type="match status" value="1"/>
</dbReference>
<keyword evidence="6" id="KW-1185">Reference proteome</keyword>
<dbReference type="EMBL" id="CM007381">
    <property type="protein sequence ID" value="ONK79849.1"/>
    <property type="molecule type" value="Genomic_DNA"/>
</dbReference>
<feature type="domain" description="DYW" evidence="4">
    <location>
        <begin position="647"/>
        <end position="739"/>
    </location>
</feature>
<dbReference type="FunFam" id="1.25.40.10:FF:000031">
    <property type="entry name" value="Pentatricopeptide repeat-containing protein mitochondrial"/>
    <property type="match status" value="1"/>
</dbReference>
<dbReference type="GO" id="GO:0009451">
    <property type="term" value="P:RNA modification"/>
    <property type="evidence" value="ECO:0007669"/>
    <property type="project" value="InterPro"/>
</dbReference>
<organism evidence="5 6">
    <name type="scientific">Asparagus officinalis</name>
    <name type="common">Garden asparagus</name>
    <dbReference type="NCBI Taxonomy" id="4686"/>
    <lineage>
        <taxon>Eukaryota</taxon>
        <taxon>Viridiplantae</taxon>
        <taxon>Streptophyta</taxon>
        <taxon>Embryophyta</taxon>
        <taxon>Tracheophyta</taxon>
        <taxon>Spermatophyta</taxon>
        <taxon>Magnoliopsida</taxon>
        <taxon>Liliopsida</taxon>
        <taxon>Asparagales</taxon>
        <taxon>Asparagaceae</taxon>
        <taxon>Asparagoideae</taxon>
        <taxon>Asparagus</taxon>
    </lineage>
</organism>
<proteinExistence type="inferred from homology"/>
<reference evidence="6" key="1">
    <citation type="journal article" date="2017" name="Nat. Commun.">
        <title>The asparagus genome sheds light on the origin and evolution of a young Y chromosome.</title>
        <authorList>
            <person name="Harkess A."/>
            <person name="Zhou J."/>
            <person name="Xu C."/>
            <person name="Bowers J.E."/>
            <person name="Van der Hulst R."/>
            <person name="Ayyampalayam S."/>
            <person name="Mercati F."/>
            <person name="Riccardi P."/>
            <person name="McKain M.R."/>
            <person name="Kakrana A."/>
            <person name="Tang H."/>
            <person name="Ray J."/>
            <person name="Groenendijk J."/>
            <person name="Arikit S."/>
            <person name="Mathioni S.M."/>
            <person name="Nakano M."/>
            <person name="Shan H."/>
            <person name="Telgmann-Rauber A."/>
            <person name="Kanno A."/>
            <person name="Yue Z."/>
            <person name="Chen H."/>
            <person name="Li W."/>
            <person name="Chen Y."/>
            <person name="Xu X."/>
            <person name="Zhang Y."/>
            <person name="Luo S."/>
            <person name="Chen H."/>
            <person name="Gao J."/>
            <person name="Mao Z."/>
            <person name="Pires J.C."/>
            <person name="Luo M."/>
            <person name="Kudrna D."/>
            <person name="Wing R.A."/>
            <person name="Meyers B.C."/>
            <person name="Yi K."/>
            <person name="Kong H."/>
            <person name="Lavrijsen P."/>
            <person name="Sunseri F."/>
            <person name="Falavigna A."/>
            <person name="Ye Y."/>
            <person name="Leebens-Mack J.H."/>
            <person name="Chen G."/>
        </authorList>
    </citation>
    <scope>NUCLEOTIDE SEQUENCE [LARGE SCALE GENOMIC DNA]</scope>
    <source>
        <strain evidence="6">cv. DH0086</strain>
    </source>
</reference>
<feature type="repeat" description="PPR" evidence="3">
    <location>
        <begin position="168"/>
        <end position="202"/>
    </location>
</feature>
<evidence type="ECO:0000256" key="1">
    <source>
        <dbReference type="ARBA" id="ARBA00022737"/>
    </source>
</evidence>
<dbReference type="PANTHER" id="PTHR47926:SF358">
    <property type="entry name" value="PENTATRICOPEPTIDE REPEAT-CONTAINING PROTEIN-RELATED"/>
    <property type="match status" value="1"/>
</dbReference>
<evidence type="ECO:0000313" key="5">
    <source>
        <dbReference type="EMBL" id="ONK79849.1"/>
    </source>
</evidence>
<dbReference type="SUPFAM" id="SSF48452">
    <property type="entry name" value="TPR-like"/>
    <property type="match status" value="1"/>
</dbReference>
<dbReference type="InterPro" id="IPR046849">
    <property type="entry name" value="E2_motif"/>
</dbReference>
<dbReference type="Gramene" id="ONK79849">
    <property type="protein sequence ID" value="ONK79849"/>
    <property type="gene ID" value="A4U43_C01F10790"/>
</dbReference>
<dbReference type="NCBIfam" id="TIGR00756">
    <property type="entry name" value="PPR"/>
    <property type="match status" value="8"/>
</dbReference>
<dbReference type="Pfam" id="PF14432">
    <property type="entry name" value="DYW_deaminase"/>
    <property type="match status" value="1"/>
</dbReference>
<keyword evidence="1" id="KW-0677">Repeat</keyword>
<dbReference type="OMA" id="HIDLAQC"/>
<dbReference type="InterPro" id="IPR046960">
    <property type="entry name" value="PPR_At4g14850-like_plant"/>
</dbReference>
<dbReference type="GO" id="GO:0008270">
    <property type="term" value="F:zinc ion binding"/>
    <property type="evidence" value="ECO:0007669"/>
    <property type="project" value="InterPro"/>
</dbReference>
<dbReference type="PANTHER" id="PTHR47926">
    <property type="entry name" value="PENTATRICOPEPTIDE REPEAT-CONTAINING PROTEIN"/>
    <property type="match status" value="1"/>
</dbReference>
<dbReference type="Pfam" id="PF20430">
    <property type="entry name" value="Eplus_motif"/>
    <property type="match status" value="1"/>
</dbReference>
<dbReference type="InterPro" id="IPR011990">
    <property type="entry name" value="TPR-like_helical_dom_sf"/>
</dbReference>
<dbReference type="InterPro" id="IPR002885">
    <property type="entry name" value="PPR_rpt"/>
</dbReference>
<feature type="repeat" description="PPR" evidence="3">
    <location>
        <begin position="467"/>
        <end position="497"/>
    </location>
</feature>
<dbReference type="InterPro" id="IPR046848">
    <property type="entry name" value="E_motif"/>
</dbReference>
<sequence length="739" mass="83425">MLLINSKHQWPTPRSLRQSLQLLAQILTTGSLHSPPSSTHLLKSLSDPEAGSLSLSLTLFSQIPSPSTFHYNTLILAFSRSHRPLDSILSFRQMHRESVPFDPYTFRFLFKSCGRLGSILEGRLAHCLFVKLFSDLGSWVLNALIQMYIEFGLLGDARRVFVGIEVKDVVSWTTMMGGLVKCGMLEEAKKLFDEMPERNVVSWTSMIGGFSKARRASESIELFKRMLADGIVPDSAAMVSALSACTQLRDLEYGKWVHRLIDQERILVNDNLAAALVDMYAKCGDIEGAHQYFHLMGRKILPAWNALIDGYCKIGNIDAARSLFNQMGNRDIISYNSMMTGYIHSSRLNEALLLFTELRASHLCPDKFTIVGLLTACASSGSLILGRAMHAYVESCSIEPDIFIGTALVDMYSKCGKMDQAKLVFDRMSRRDVLTWTAIITGFAMNGMGKIALEHFNKMIEEGIRPNAVAYIGVLNACSHSGLIEEGRKYFKEMRDSHNIDPEIEHYGCMVDLFGRCGQLDEAEQIIKEMPMKPNAVIWGSLLNSCRVHKNTDLAKAVAKRVLQLEPDLDAGYVQLYNIYMDSGRKIDASRIRRLMEERGIRKIAGFSSIAVGGKVYKFIAGNRTHPESAEIEEMMREITRRLKEAGYSPMISRVSVEMDEEEKEQALFGHSERMAIAFGIMRLGANVPIHIVKNLRVCEDCHDVIKMIAKIWRRDIVVRDRSRFHHFRHGECSCNDFW</sequence>
<dbReference type="InterPro" id="IPR032867">
    <property type="entry name" value="DYW_dom"/>
</dbReference>
<feature type="repeat" description="PPR" evidence="3">
    <location>
        <begin position="503"/>
        <end position="533"/>
    </location>
</feature>
<dbReference type="Pfam" id="PF13041">
    <property type="entry name" value="PPR_2"/>
    <property type="match status" value="2"/>
</dbReference>
<evidence type="ECO:0000256" key="2">
    <source>
        <dbReference type="ARBA" id="ARBA00061659"/>
    </source>
</evidence>
<feature type="repeat" description="PPR" evidence="3">
    <location>
        <begin position="432"/>
        <end position="466"/>
    </location>
</feature>
<name>A0A5P1FS80_ASPOF</name>
<dbReference type="AlphaFoldDB" id="A0A5P1FS80"/>
<evidence type="ECO:0000313" key="6">
    <source>
        <dbReference type="Proteomes" id="UP000243459"/>
    </source>
</evidence>
<accession>A0A5P1FS80</accession>
<dbReference type="GO" id="GO:0003723">
    <property type="term" value="F:RNA binding"/>
    <property type="evidence" value="ECO:0007669"/>
    <property type="project" value="InterPro"/>
</dbReference>
<dbReference type="PROSITE" id="PS51375">
    <property type="entry name" value="PPR"/>
    <property type="match status" value="8"/>
</dbReference>
<dbReference type="FunFam" id="1.25.40.10:FF:000280">
    <property type="entry name" value="Pentatricopeptide repeat-containing protein"/>
    <property type="match status" value="1"/>
</dbReference>
<dbReference type="Proteomes" id="UP000243459">
    <property type="component" value="Chromosome 1"/>
</dbReference>
<protein>
    <recommendedName>
        <fullName evidence="4">DYW domain-containing protein</fullName>
    </recommendedName>
</protein>
<feature type="repeat" description="PPR" evidence="3">
    <location>
        <begin position="203"/>
        <end position="233"/>
    </location>
</feature>
<dbReference type="Pfam" id="PF12854">
    <property type="entry name" value="PPR_1"/>
    <property type="match status" value="1"/>
</dbReference>
<dbReference type="OrthoDB" id="185373at2759"/>
<dbReference type="Pfam" id="PF01535">
    <property type="entry name" value="PPR"/>
    <property type="match status" value="4"/>
</dbReference>
<evidence type="ECO:0000256" key="3">
    <source>
        <dbReference type="PROSITE-ProRule" id="PRU00708"/>
    </source>
</evidence>
<gene>
    <name evidence="5" type="ORF">A4U43_C01F10790</name>
</gene>
<comment type="similarity">
    <text evidence="2">Belongs to the PPR family. PCMP-E subfamily.</text>
</comment>
<evidence type="ECO:0000259" key="4">
    <source>
        <dbReference type="Pfam" id="PF14432"/>
    </source>
</evidence>